<keyword evidence="2" id="KW-1185">Reference proteome</keyword>
<sequence>MNSLTKAPKLGLIGRFARELQTDPIGYEDNMNMYGYVANDPVNGIDPTGEVTCSIRTTTYDVTASSGNQSAFLGSQTVSTVEGCYWEGTNAVSRFFEKGAFSTLFEAHKLLKDTWGAHELTGEEFEQNMQEIYKNAAFPDGVLPTPAQYLMDIC</sequence>
<evidence type="ECO:0000313" key="1">
    <source>
        <dbReference type="EMBL" id="MFC3052828.1"/>
    </source>
</evidence>
<dbReference type="NCBIfam" id="TIGR03696">
    <property type="entry name" value="Rhs_assc_core"/>
    <property type="match status" value="1"/>
</dbReference>
<gene>
    <name evidence="1" type="ORF">ACFOKA_13015</name>
</gene>
<comment type="caution">
    <text evidence="1">The sequence shown here is derived from an EMBL/GenBank/DDBJ whole genome shotgun (WGS) entry which is preliminary data.</text>
</comment>
<protein>
    <submittedName>
        <fullName evidence="1">RHS repeat-associated core domain-containing protein</fullName>
    </submittedName>
</protein>
<dbReference type="InterPro" id="IPR022385">
    <property type="entry name" value="Rhs_assc_core"/>
</dbReference>
<dbReference type="Proteomes" id="UP001595444">
    <property type="component" value="Unassembled WGS sequence"/>
</dbReference>
<organism evidence="1 2">
    <name type="scientific">Kordiimonas pumila</name>
    <dbReference type="NCBI Taxonomy" id="2161677"/>
    <lineage>
        <taxon>Bacteria</taxon>
        <taxon>Pseudomonadati</taxon>
        <taxon>Pseudomonadota</taxon>
        <taxon>Alphaproteobacteria</taxon>
        <taxon>Kordiimonadales</taxon>
        <taxon>Kordiimonadaceae</taxon>
        <taxon>Kordiimonas</taxon>
    </lineage>
</organism>
<accession>A0ABV7D748</accession>
<dbReference type="EMBL" id="JBHRSL010000010">
    <property type="protein sequence ID" value="MFC3052828.1"/>
    <property type="molecule type" value="Genomic_DNA"/>
</dbReference>
<dbReference type="RefSeq" id="WP_194215901.1">
    <property type="nucleotide sequence ID" value="NZ_JBHRSL010000010.1"/>
</dbReference>
<evidence type="ECO:0000313" key="2">
    <source>
        <dbReference type="Proteomes" id="UP001595444"/>
    </source>
</evidence>
<reference evidence="2" key="1">
    <citation type="journal article" date="2019" name="Int. J. Syst. Evol. Microbiol.">
        <title>The Global Catalogue of Microorganisms (GCM) 10K type strain sequencing project: providing services to taxonomists for standard genome sequencing and annotation.</title>
        <authorList>
            <consortium name="The Broad Institute Genomics Platform"/>
            <consortium name="The Broad Institute Genome Sequencing Center for Infectious Disease"/>
            <person name="Wu L."/>
            <person name="Ma J."/>
        </authorList>
    </citation>
    <scope>NUCLEOTIDE SEQUENCE [LARGE SCALE GENOMIC DNA]</scope>
    <source>
        <strain evidence="2">KCTC 62164</strain>
    </source>
</reference>
<dbReference type="Gene3D" id="2.180.10.10">
    <property type="entry name" value="RHS repeat-associated core"/>
    <property type="match status" value="1"/>
</dbReference>
<proteinExistence type="predicted"/>
<name>A0ABV7D748_9PROT</name>